<name>A0A8T4H2E4_9EURY</name>
<keyword evidence="4" id="KW-1185">Reference proteome</keyword>
<dbReference type="AlphaFoldDB" id="A0A8T4H2E4"/>
<dbReference type="Proteomes" id="UP000823736">
    <property type="component" value="Unassembled WGS sequence"/>
</dbReference>
<evidence type="ECO:0000256" key="1">
    <source>
        <dbReference type="SAM" id="Phobius"/>
    </source>
</evidence>
<dbReference type="Pfam" id="PF23994">
    <property type="entry name" value="DUF7312"/>
    <property type="match status" value="1"/>
</dbReference>
<proteinExistence type="predicted"/>
<evidence type="ECO:0000313" key="4">
    <source>
        <dbReference type="Proteomes" id="UP000823736"/>
    </source>
</evidence>
<sequence length="62" mass="6545">MSDSPEALADDEWAVSLDDLEGDDEASMQEVEPIEPESPTLEGVAFVVLGVMLTLVVLLAGV</sequence>
<dbReference type="RefSeq" id="WP_209492344.1">
    <property type="nucleotide sequence ID" value="NZ_JAGGLC010000005.1"/>
</dbReference>
<dbReference type="OrthoDB" id="313391at2157"/>
<feature type="transmembrane region" description="Helical" evidence="1">
    <location>
        <begin position="43"/>
        <end position="61"/>
    </location>
</feature>
<keyword evidence="1" id="KW-0812">Transmembrane</keyword>
<keyword evidence="1" id="KW-1133">Transmembrane helix</keyword>
<protein>
    <recommendedName>
        <fullName evidence="2">DUF7312 domain-containing protein</fullName>
    </recommendedName>
</protein>
<evidence type="ECO:0000313" key="3">
    <source>
        <dbReference type="EMBL" id="MBP1987994.1"/>
    </source>
</evidence>
<organism evidence="3 4">
    <name type="scientific">Halolamina salifodinae</name>
    <dbReference type="NCBI Taxonomy" id="1202767"/>
    <lineage>
        <taxon>Archaea</taxon>
        <taxon>Methanobacteriati</taxon>
        <taxon>Methanobacteriota</taxon>
        <taxon>Stenosarchaea group</taxon>
        <taxon>Halobacteria</taxon>
        <taxon>Halobacteriales</taxon>
        <taxon>Haloferacaceae</taxon>
    </lineage>
</organism>
<dbReference type="EMBL" id="JAGGLC010000005">
    <property type="protein sequence ID" value="MBP1987994.1"/>
    <property type="molecule type" value="Genomic_DNA"/>
</dbReference>
<reference evidence="3" key="1">
    <citation type="submission" date="2021-03" db="EMBL/GenBank/DDBJ databases">
        <title>Genomic Encyclopedia of Type Strains, Phase IV (KMG-IV): sequencing the most valuable type-strain genomes for metagenomic binning, comparative biology and taxonomic classification.</title>
        <authorList>
            <person name="Goeker M."/>
        </authorList>
    </citation>
    <scope>NUCLEOTIDE SEQUENCE</scope>
    <source>
        <strain evidence="3">DSM 26232</strain>
    </source>
</reference>
<gene>
    <name evidence="3" type="ORF">J2753_002504</name>
</gene>
<accession>A0A8T4H2E4</accession>
<dbReference type="InterPro" id="IPR055736">
    <property type="entry name" value="DUF7312"/>
</dbReference>
<evidence type="ECO:0000259" key="2">
    <source>
        <dbReference type="Pfam" id="PF23994"/>
    </source>
</evidence>
<feature type="domain" description="DUF7312" evidence="2">
    <location>
        <begin position="10"/>
        <end position="60"/>
    </location>
</feature>
<comment type="caution">
    <text evidence="3">The sequence shown here is derived from an EMBL/GenBank/DDBJ whole genome shotgun (WGS) entry which is preliminary data.</text>
</comment>
<keyword evidence="1" id="KW-0472">Membrane</keyword>